<dbReference type="InterPro" id="IPR036421">
    <property type="entry name" value="Fe_dep_repressor_sf"/>
</dbReference>
<organism evidence="13 14">
    <name type="scientific">Alkalibacterium gilvum</name>
    <dbReference type="NCBI Taxonomy" id="1130080"/>
    <lineage>
        <taxon>Bacteria</taxon>
        <taxon>Bacillati</taxon>
        <taxon>Bacillota</taxon>
        <taxon>Bacilli</taxon>
        <taxon>Lactobacillales</taxon>
        <taxon>Carnobacteriaceae</taxon>
        <taxon>Alkalibacterium</taxon>
    </lineage>
</organism>
<keyword evidence="14" id="KW-1185">Reference proteome</keyword>
<dbReference type="InterPro" id="IPR001367">
    <property type="entry name" value="Fe_dep_repressor"/>
</dbReference>
<accession>A0A1H6UDZ6</accession>
<evidence type="ECO:0000256" key="5">
    <source>
        <dbReference type="ARBA" id="ARBA00022491"/>
    </source>
</evidence>
<dbReference type="InterPro" id="IPR036388">
    <property type="entry name" value="WH-like_DNA-bd_sf"/>
</dbReference>
<keyword evidence="7" id="KW-0238">DNA-binding</keyword>
<reference evidence="14" key="1">
    <citation type="submission" date="2016-10" db="EMBL/GenBank/DDBJ databases">
        <authorList>
            <person name="Varghese N."/>
            <person name="Submissions S."/>
        </authorList>
    </citation>
    <scope>NUCLEOTIDE SEQUENCE [LARGE SCALE GENOMIC DNA]</scope>
    <source>
        <strain evidence="14">DSM 25751</strain>
    </source>
</reference>
<evidence type="ECO:0000313" key="13">
    <source>
        <dbReference type="EMBL" id="SEI90633.1"/>
    </source>
</evidence>
<dbReference type="Pfam" id="PF02742">
    <property type="entry name" value="Fe_dep_repr_C"/>
    <property type="match status" value="1"/>
</dbReference>
<comment type="subunit">
    <text evidence="3">Homodimer.</text>
</comment>
<evidence type="ECO:0000256" key="8">
    <source>
        <dbReference type="ARBA" id="ARBA00023159"/>
    </source>
</evidence>
<keyword evidence="8" id="KW-0010">Activator</keyword>
<dbReference type="OrthoDB" id="9791355at2"/>
<dbReference type="SUPFAM" id="SSF47979">
    <property type="entry name" value="Iron-dependent repressor protein, dimerization domain"/>
    <property type="match status" value="1"/>
</dbReference>
<dbReference type="PANTHER" id="PTHR33238">
    <property type="entry name" value="IRON (METAL) DEPENDENT REPRESSOR, DTXR FAMILY"/>
    <property type="match status" value="1"/>
</dbReference>
<sequence>MTPNKENFIKAIYELGGDESIVSNKELSQTLSISAASVTEMNMRLLKEGLISHAPYRGVQLTPSGKRIANKLIRKHRIWEVFLSEKLGYDWNEVHADADLLEHVSSDMLIERLNDFLDEPTFDPHGGVIPNNDGSLPETSKFPLADIVIGEQFKIMEVDDDKSFLNYLREKGIQLNHSYTLTAIDSFEGALTLKSSNNEDIIIGNKAAYKILVDYIPHTKP</sequence>
<dbReference type="SUPFAM" id="SSF46785">
    <property type="entry name" value="Winged helix' DNA-binding domain"/>
    <property type="match status" value="1"/>
</dbReference>
<dbReference type="InterPro" id="IPR022687">
    <property type="entry name" value="HTH_DTXR"/>
</dbReference>
<dbReference type="GO" id="GO:0003677">
    <property type="term" value="F:DNA binding"/>
    <property type="evidence" value="ECO:0007669"/>
    <property type="project" value="UniProtKB-KW"/>
</dbReference>
<dbReference type="GO" id="GO:0005737">
    <property type="term" value="C:cytoplasm"/>
    <property type="evidence" value="ECO:0007669"/>
    <property type="project" value="UniProtKB-SubCell"/>
</dbReference>
<dbReference type="Pfam" id="PF01325">
    <property type="entry name" value="Fe_dep_repress"/>
    <property type="match status" value="1"/>
</dbReference>
<dbReference type="RefSeq" id="WP_091635707.1">
    <property type="nucleotide sequence ID" value="NZ_FNYW01000031.1"/>
</dbReference>
<dbReference type="EMBL" id="FNYW01000031">
    <property type="protein sequence ID" value="SEI90633.1"/>
    <property type="molecule type" value="Genomic_DNA"/>
</dbReference>
<dbReference type="InterPro" id="IPR038157">
    <property type="entry name" value="FeoA_core_dom"/>
</dbReference>
<dbReference type="Pfam" id="PF04023">
    <property type="entry name" value="FeoA"/>
    <property type="match status" value="1"/>
</dbReference>
<dbReference type="Gene3D" id="1.10.60.10">
    <property type="entry name" value="Iron dependent repressor, metal binding and dimerisation domain"/>
    <property type="match status" value="1"/>
</dbReference>
<protein>
    <recommendedName>
        <fullName evidence="11">Manganese transport regulator</fullName>
    </recommendedName>
</protein>
<evidence type="ECO:0000256" key="2">
    <source>
        <dbReference type="ARBA" id="ARBA00007871"/>
    </source>
</evidence>
<evidence type="ECO:0000256" key="1">
    <source>
        <dbReference type="ARBA" id="ARBA00004496"/>
    </source>
</evidence>
<dbReference type="GO" id="GO:0003700">
    <property type="term" value="F:DNA-binding transcription factor activity"/>
    <property type="evidence" value="ECO:0007669"/>
    <property type="project" value="InterPro"/>
</dbReference>
<keyword evidence="6" id="KW-0805">Transcription regulation</keyword>
<dbReference type="STRING" id="1130080.SAMN04488113_13122"/>
<evidence type="ECO:0000313" key="14">
    <source>
        <dbReference type="Proteomes" id="UP000198564"/>
    </source>
</evidence>
<dbReference type="InterPro" id="IPR007167">
    <property type="entry name" value="Fe-transptr_FeoA-like"/>
</dbReference>
<dbReference type="PANTHER" id="PTHR33238:SF11">
    <property type="entry name" value="TRANSCRIPTIONAL REGULATOR MNTR"/>
    <property type="match status" value="1"/>
</dbReference>
<dbReference type="GO" id="GO:0046914">
    <property type="term" value="F:transition metal ion binding"/>
    <property type="evidence" value="ECO:0007669"/>
    <property type="project" value="InterPro"/>
</dbReference>
<evidence type="ECO:0000256" key="6">
    <source>
        <dbReference type="ARBA" id="ARBA00023015"/>
    </source>
</evidence>
<evidence type="ECO:0000256" key="10">
    <source>
        <dbReference type="ARBA" id="ARBA00023211"/>
    </source>
</evidence>
<dbReference type="GO" id="GO:0046983">
    <property type="term" value="F:protein dimerization activity"/>
    <property type="evidence" value="ECO:0007669"/>
    <property type="project" value="InterPro"/>
</dbReference>
<gene>
    <name evidence="13" type="ORF">SAMN04488113_13122</name>
</gene>
<dbReference type="InterPro" id="IPR036390">
    <property type="entry name" value="WH_DNA-bd_sf"/>
</dbReference>
<dbReference type="PROSITE" id="PS50944">
    <property type="entry name" value="HTH_DTXR"/>
    <property type="match status" value="1"/>
</dbReference>
<keyword evidence="9" id="KW-0804">Transcription</keyword>
<dbReference type="AlphaFoldDB" id="A0A1H6UDZ6"/>
<evidence type="ECO:0000256" key="11">
    <source>
        <dbReference type="ARBA" id="ARBA00032593"/>
    </source>
</evidence>
<keyword evidence="10" id="KW-0464">Manganese</keyword>
<keyword evidence="4" id="KW-0963">Cytoplasm</keyword>
<evidence type="ECO:0000256" key="7">
    <source>
        <dbReference type="ARBA" id="ARBA00023125"/>
    </source>
</evidence>
<dbReference type="InterPro" id="IPR050536">
    <property type="entry name" value="DtxR_MntR_Metal-Reg"/>
</dbReference>
<keyword evidence="5" id="KW-0678">Repressor</keyword>
<comment type="subcellular location">
    <subcellularLocation>
        <location evidence="1">Cytoplasm</location>
    </subcellularLocation>
</comment>
<comment type="similarity">
    <text evidence="2">Belongs to the DtxR/MntR family.</text>
</comment>
<dbReference type="Gene3D" id="2.30.30.90">
    <property type="match status" value="1"/>
</dbReference>
<feature type="domain" description="HTH dtxR-type" evidence="12">
    <location>
        <begin position="1"/>
        <end position="62"/>
    </location>
</feature>
<evidence type="ECO:0000256" key="4">
    <source>
        <dbReference type="ARBA" id="ARBA00022490"/>
    </source>
</evidence>
<dbReference type="SMART" id="SM00529">
    <property type="entry name" value="HTH_DTXR"/>
    <property type="match status" value="1"/>
</dbReference>
<dbReference type="Gene3D" id="1.10.10.10">
    <property type="entry name" value="Winged helix-like DNA-binding domain superfamily/Winged helix DNA-binding domain"/>
    <property type="match status" value="1"/>
</dbReference>
<evidence type="ECO:0000256" key="3">
    <source>
        <dbReference type="ARBA" id="ARBA00011738"/>
    </source>
</evidence>
<evidence type="ECO:0000259" key="12">
    <source>
        <dbReference type="PROSITE" id="PS50944"/>
    </source>
</evidence>
<evidence type="ECO:0000256" key="9">
    <source>
        <dbReference type="ARBA" id="ARBA00023163"/>
    </source>
</evidence>
<dbReference type="InterPro" id="IPR022689">
    <property type="entry name" value="Iron_dep_repressor"/>
</dbReference>
<dbReference type="Proteomes" id="UP000198564">
    <property type="component" value="Unassembled WGS sequence"/>
</dbReference>
<name>A0A1H6UDZ6_9LACT</name>
<proteinExistence type="inferred from homology"/>